<feature type="transmembrane region" description="Helical" evidence="2">
    <location>
        <begin position="15"/>
        <end position="36"/>
    </location>
</feature>
<evidence type="ECO:0000256" key="1">
    <source>
        <dbReference type="SAM" id="MobiDB-lite"/>
    </source>
</evidence>
<evidence type="ECO:0000313" key="4">
    <source>
        <dbReference type="Proteomes" id="UP000824261"/>
    </source>
</evidence>
<organism evidence="3 4">
    <name type="scientific">Candidatus Aveggerthella stercoripullorum</name>
    <dbReference type="NCBI Taxonomy" id="2840688"/>
    <lineage>
        <taxon>Bacteria</taxon>
        <taxon>Bacillati</taxon>
        <taxon>Actinomycetota</taxon>
        <taxon>Coriobacteriia</taxon>
        <taxon>Eggerthellales</taxon>
        <taxon>Eggerthellaceae</taxon>
        <taxon>Eggerthellaceae incertae sedis</taxon>
        <taxon>Candidatus Aveggerthella</taxon>
    </lineage>
</organism>
<name>A0A9D1A1A3_9ACTN</name>
<proteinExistence type="predicted"/>
<reference evidence="3" key="2">
    <citation type="journal article" date="2021" name="PeerJ">
        <title>Extensive microbial diversity within the chicken gut microbiome revealed by metagenomics and culture.</title>
        <authorList>
            <person name="Gilroy R."/>
            <person name="Ravi A."/>
            <person name="Getino M."/>
            <person name="Pursley I."/>
            <person name="Horton D.L."/>
            <person name="Alikhan N.F."/>
            <person name="Baker D."/>
            <person name="Gharbi K."/>
            <person name="Hall N."/>
            <person name="Watson M."/>
            <person name="Adriaenssens E.M."/>
            <person name="Foster-Nyarko E."/>
            <person name="Jarju S."/>
            <person name="Secka A."/>
            <person name="Antonio M."/>
            <person name="Oren A."/>
            <person name="Chaudhuri R.R."/>
            <person name="La Ragione R."/>
            <person name="Hildebrand F."/>
            <person name="Pallen M.J."/>
        </authorList>
    </citation>
    <scope>NUCLEOTIDE SEQUENCE</scope>
    <source>
        <strain evidence="3">ChiGjej1B1-2707</strain>
    </source>
</reference>
<protein>
    <submittedName>
        <fullName evidence="3">YhdT family protein</fullName>
    </submittedName>
</protein>
<accession>A0A9D1A1A3</accession>
<feature type="compositionally biased region" description="Low complexity" evidence="1">
    <location>
        <begin position="83"/>
        <end position="103"/>
    </location>
</feature>
<evidence type="ECO:0000256" key="2">
    <source>
        <dbReference type="SAM" id="Phobius"/>
    </source>
</evidence>
<dbReference type="Pfam" id="PF06196">
    <property type="entry name" value="DUF997"/>
    <property type="match status" value="1"/>
</dbReference>
<evidence type="ECO:0000313" key="3">
    <source>
        <dbReference type="EMBL" id="HIR02127.1"/>
    </source>
</evidence>
<comment type="caution">
    <text evidence="3">The sequence shown here is derived from an EMBL/GenBank/DDBJ whole genome shotgun (WGS) entry which is preliminary data.</text>
</comment>
<dbReference type="AlphaFoldDB" id="A0A9D1A1A3"/>
<reference evidence="3" key="1">
    <citation type="submission" date="2020-10" db="EMBL/GenBank/DDBJ databases">
        <authorList>
            <person name="Gilroy R."/>
        </authorList>
    </citation>
    <scope>NUCLEOTIDE SEQUENCE</scope>
    <source>
        <strain evidence="3">ChiGjej1B1-2707</strain>
    </source>
</reference>
<sequence length="111" mass="12149">MLTYKQKHEQANREAFATVIGLVATIVVWTLCGFGLSTFDITVFHTPLWVIGGTLGTWVFSIIVAVVLAKRVFKDFDLDDATSEQAPEEAAAPTDTPSSATSAHTWEHSHE</sequence>
<dbReference type="EMBL" id="DVGB01000091">
    <property type="protein sequence ID" value="HIR02127.1"/>
    <property type="molecule type" value="Genomic_DNA"/>
</dbReference>
<feature type="region of interest" description="Disordered" evidence="1">
    <location>
        <begin position="83"/>
        <end position="111"/>
    </location>
</feature>
<dbReference type="InterPro" id="IPR010398">
    <property type="entry name" value="DUF997"/>
</dbReference>
<dbReference type="Proteomes" id="UP000824261">
    <property type="component" value="Unassembled WGS sequence"/>
</dbReference>
<gene>
    <name evidence="3" type="ORF">IAA69_07710</name>
</gene>
<keyword evidence="2" id="KW-1133">Transmembrane helix</keyword>
<feature type="transmembrane region" description="Helical" evidence="2">
    <location>
        <begin position="48"/>
        <end position="69"/>
    </location>
</feature>
<keyword evidence="2" id="KW-0812">Transmembrane</keyword>
<keyword evidence="2" id="KW-0472">Membrane</keyword>